<evidence type="ECO:0000256" key="1">
    <source>
        <dbReference type="ARBA" id="ARBA00004141"/>
    </source>
</evidence>
<evidence type="ECO:0000256" key="3">
    <source>
        <dbReference type="ARBA" id="ARBA00022989"/>
    </source>
</evidence>
<feature type="transmembrane region" description="Helical" evidence="5">
    <location>
        <begin position="263"/>
        <end position="281"/>
    </location>
</feature>
<evidence type="ECO:0000259" key="6">
    <source>
        <dbReference type="Pfam" id="PF12698"/>
    </source>
</evidence>
<feature type="transmembrane region" description="Helical" evidence="5">
    <location>
        <begin position="348"/>
        <end position="372"/>
    </location>
</feature>
<evidence type="ECO:0000313" key="7">
    <source>
        <dbReference type="EMBL" id="EST12736.1"/>
    </source>
</evidence>
<keyword evidence="8" id="KW-1185">Reference proteome</keyword>
<dbReference type="RefSeq" id="WP_023509340.1">
    <property type="nucleotide sequence ID" value="NZ_AWTC01000004.1"/>
</dbReference>
<dbReference type="eggNOG" id="COG1511">
    <property type="taxonomic scope" value="Bacteria"/>
</dbReference>
<feature type="transmembrane region" description="Helical" evidence="5">
    <location>
        <begin position="288"/>
        <end position="304"/>
    </location>
</feature>
<dbReference type="GO" id="GO:0016020">
    <property type="term" value="C:membrane"/>
    <property type="evidence" value="ECO:0007669"/>
    <property type="project" value="UniProtKB-SubCell"/>
</dbReference>
<proteinExistence type="predicted"/>
<accession>V6J0R4</accession>
<organism evidence="7 8">
    <name type="scientific">Sporolactobacillus laevolacticus DSM 442</name>
    <dbReference type="NCBI Taxonomy" id="1395513"/>
    <lineage>
        <taxon>Bacteria</taxon>
        <taxon>Bacillati</taxon>
        <taxon>Bacillota</taxon>
        <taxon>Bacilli</taxon>
        <taxon>Bacillales</taxon>
        <taxon>Sporolactobacillaceae</taxon>
        <taxon>Sporolactobacillus</taxon>
    </lineage>
</organism>
<dbReference type="PANTHER" id="PTHR43077">
    <property type="entry name" value="TRANSPORT PERMEASE YVFS-RELATED"/>
    <property type="match status" value="1"/>
</dbReference>
<keyword evidence="2 5" id="KW-0812">Transmembrane</keyword>
<evidence type="ECO:0000256" key="4">
    <source>
        <dbReference type="ARBA" id="ARBA00023136"/>
    </source>
</evidence>
<feature type="transmembrane region" description="Helical" evidence="5">
    <location>
        <begin position="235"/>
        <end position="257"/>
    </location>
</feature>
<comment type="caution">
    <text evidence="7">The sequence shown here is derived from an EMBL/GenBank/DDBJ whole genome shotgun (WGS) entry which is preliminary data.</text>
</comment>
<evidence type="ECO:0000313" key="8">
    <source>
        <dbReference type="Proteomes" id="UP000018296"/>
    </source>
</evidence>
<gene>
    <name evidence="7" type="ORF">P343_05200</name>
</gene>
<comment type="subcellular location">
    <subcellularLocation>
        <location evidence="1">Membrane</location>
        <topology evidence="1">Multi-pass membrane protein</topology>
    </subcellularLocation>
</comment>
<dbReference type="STRING" id="1395513.P343_05200"/>
<reference evidence="7 8" key="1">
    <citation type="journal article" date="2013" name="Genome Announc.">
        <title>Genome Sequence of Sporolactobacillus laevolacticus DSM442, an Efficient Polymer-Grade D-Lactate Producer from Agricultural Waste Cottonseed as a Nitrogen Source.</title>
        <authorList>
            <person name="Wang H."/>
            <person name="Wang L."/>
            <person name="Ju J."/>
            <person name="Yu B."/>
            <person name="Ma Y."/>
        </authorList>
    </citation>
    <scope>NUCLEOTIDE SEQUENCE [LARGE SCALE GENOMIC DNA]</scope>
    <source>
        <strain evidence="7 8">DSM 442</strain>
    </source>
</reference>
<dbReference type="Gene3D" id="3.40.1710.10">
    <property type="entry name" value="abc type-2 transporter like domain"/>
    <property type="match status" value="1"/>
</dbReference>
<dbReference type="AlphaFoldDB" id="V6J0R4"/>
<dbReference type="EMBL" id="AWTC01000004">
    <property type="protein sequence ID" value="EST12736.1"/>
    <property type="molecule type" value="Genomic_DNA"/>
</dbReference>
<dbReference type="InterPro" id="IPR051328">
    <property type="entry name" value="T7SS_ABC-Transporter"/>
</dbReference>
<dbReference type="Proteomes" id="UP000018296">
    <property type="component" value="Unassembled WGS sequence"/>
</dbReference>
<dbReference type="Pfam" id="PF12698">
    <property type="entry name" value="ABC2_membrane_3"/>
    <property type="match status" value="1"/>
</dbReference>
<sequence>MFRIFTGKTFWLYLVLIMLVLSLFSFAQFGPSSTAKVKGLKVAIVNEDRGTQGKTIQSKLQESFSKKDSPIKLVKLSSSHAAKKALDNKEYYGAVIIPEHFTNQLASLQTPKPQPAQIEFWINQGMNAQAANIVQTVLNKVSIKLNTSISNTLFHALDMKKMPLTSAQAKVINHPIVAETHLMNKVGSHSAGGNAPVLLTMLVWLGGLISSLLMWRTSRKIGGGDLSLRLTIGQVLAGFVLSIAQAMILFAVVSGLMNLHVPNSWNLIVALTFSAFVYYLLQTTILNWLGLAGWPIIILVWFYGSPLLPYPPEMLNSFFHYWVYSWVPVRFGMEMIKDVLYFGGKADLWTMASILGYTGLGALVAVLASGWWKRKRKTV</sequence>
<dbReference type="OrthoDB" id="2406134at2"/>
<dbReference type="GO" id="GO:0140359">
    <property type="term" value="F:ABC-type transporter activity"/>
    <property type="evidence" value="ECO:0007669"/>
    <property type="project" value="InterPro"/>
</dbReference>
<dbReference type="InterPro" id="IPR013525">
    <property type="entry name" value="ABC2_TM"/>
</dbReference>
<keyword evidence="3 5" id="KW-1133">Transmembrane helix</keyword>
<feature type="domain" description="ABC-2 type transporter transmembrane" evidence="6">
    <location>
        <begin position="8"/>
        <end position="369"/>
    </location>
</feature>
<evidence type="ECO:0000256" key="2">
    <source>
        <dbReference type="ARBA" id="ARBA00022692"/>
    </source>
</evidence>
<protein>
    <recommendedName>
        <fullName evidence="6">ABC-2 type transporter transmembrane domain-containing protein</fullName>
    </recommendedName>
</protein>
<evidence type="ECO:0000256" key="5">
    <source>
        <dbReference type="SAM" id="Phobius"/>
    </source>
</evidence>
<keyword evidence="4 5" id="KW-0472">Membrane</keyword>
<name>V6J0R4_9BACL</name>
<dbReference type="PATRIC" id="fig|1395513.3.peg.1060"/>
<feature type="transmembrane region" description="Helical" evidence="5">
    <location>
        <begin position="195"/>
        <end position="215"/>
    </location>
</feature>
<dbReference type="PANTHER" id="PTHR43077:SF5">
    <property type="entry name" value="PHAGE INFECTION PROTEIN"/>
    <property type="match status" value="1"/>
</dbReference>